<dbReference type="Proteomes" id="UP000295718">
    <property type="component" value="Unassembled WGS sequence"/>
</dbReference>
<dbReference type="EMBL" id="SLUO01000006">
    <property type="protein sequence ID" value="TCL58455.1"/>
    <property type="molecule type" value="Genomic_DNA"/>
</dbReference>
<keyword evidence="2" id="KW-0472">Membrane</keyword>
<feature type="transmembrane region" description="Helical" evidence="2">
    <location>
        <begin position="20"/>
        <end position="38"/>
    </location>
</feature>
<evidence type="ECO:0000256" key="2">
    <source>
        <dbReference type="SAM" id="Phobius"/>
    </source>
</evidence>
<keyword evidence="4" id="KW-1185">Reference proteome</keyword>
<evidence type="ECO:0000313" key="4">
    <source>
        <dbReference type="Proteomes" id="UP000295718"/>
    </source>
</evidence>
<protein>
    <submittedName>
        <fullName evidence="3">Uncharacterized protein</fullName>
    </submittedName>
</protein>
<feature type="region of interest" description="Disordered" evidence="1">
    <location>
        <begin position="164"/>
        <end position="183"/>
    </location>
</feature>
<evidence type="ECO:0000313" key="3">
    <source>
        <dbReference type="EMBL" id="TCL58455.1"/>
    </source>
</evidence>
<keyword evidence="2" id="KW-1133">Transmembrane helix</keyword>
<keyword evidence="2" id="KW-0812">Transmembrane</keyword>
<proteinExistence type="predicted"/>
<accession>A0A4R1QZL8</accession>
<sequence length="183" mass="20320">MVTYFMDIDIYGGDSLNRKFIYIFLFSFIFLMITGCGSKKELEEYKNNMDTFYSDISEYDMIINSIDANSETSVQELLSALDGIGERFSWMASLTVPEEFSSIEALSAEADESMANAVALYHQAFESETFDSDAATTAKEYYNKANQNVLEILSILHGDVPIGSDAHSDSAGEIDGAEPIPEE</sequence>
<reference evidence="3 4" key="1">
    <citation type="submission" date="2019-03" db="EMBL/GenBank/DDBJ databases">
        <title>Genomic Encyclopedia of Type Strains, Phase IV (KMG-IV): sequencing the most valuable type-strain genomes for metagenomic binning, comparative biology and taxonomic classification.</title>
        <authorList>
            <person name="Goeker M."/>
        </authorList>
    </citation>
    <scope>NUCLEOTIDE SEQUENCE [LARGE SCALE GENOMIC DNA]</scope>
    <source>
        <strain evidence="3 4">DSM 100556</strain>
    </source>
</reference>
<gene>
    <name evidence="3" type="ORF">EDD76_106108</name>
</gene>
<evidence type="ECO:0000256" key="1">
    <source>
        <dbReference type="SAM" id="MobiDB-lite"/>
    </source>
</evidence>
<comment type="caution">
    <text evidence="3">The sequence shown here is derived from an EMBL/GenBank/DDBJ whole genome shotgun (WGS) entry which is preliminary data.</text>
</comment>
<organism evidence="3 4">
    <name type="scientific">Kineothrix alysoides</name>
    <dbReference type="NCBI Taxonomy" id="1469948"/>
    <lineage>
        <taxon>Bacteria</taxon>
        <taxon>Bacillati</taxon>
        <taxon>Bacillota</taxon>
        <taxon>Clostridia</taxon>
        <taxon>Lachnospirales</taxon>
        <taxon>Lachnospiraceae</taxon>
        <taxon>Kineothrix</taxon>
    </lineage>
</organism>
<dbReference type="AlphaFoldDB" id="A0A4R1QZL8"/>
<name>A0A4R1QZL8_9FIRM</name>